<dbReference type="NCBIfam" id="NF004162">
    <property type="entry name" value="PRK05627.1-5"/>
    <property type="match status" value="1"/>
</dbReference>
<dbReference type="GO" id="GO:0009231">
    <property type="term" value="P:riboflavin biosynthetic process"/>
    <property type="evidence" value="ECO:0007669"/>
    <property type="project" value="InterPro"/>
</dbReference>
<protein>
    <recommendedName>
        <fullName evidence="6">Bifunctional riboflavin kinase/FMN adenylyltransferase</fullName>
        <ecNumber evidence="4">2.7.1.26</ecNumber>
        <ecNumber evidence="5">2.7.7.2</ecNumber>
    </recommendedName>
</protein>
<evidence type="ECO:0000256" key="10">
    <source>
        <dbReference type="ARBA" id="ARBA00022695"/>
    </source>
</evidence>
<keyword evidence="7" id="KW-0285">Flavoprotein</keyword>
<evidence type="ECO:0000256" key="15">
    <source>
        <dbReference type="ARBA" id="ARBA00023268"/>
    </source>
</evidence>
<evidence type="ECO:0000256" key="7">
    <source>
        <dbReference type="ARBA" id="ARBA00022630"/>
    </source>
</evidence>
<dbReference type="EC" id="2.7.1.26" evidence="4"/>
<evidence type="ECO:0000256" key="12">
    <source>
        <dbReference type="ARBA" id="ARBA00022777"/>
    </source>
</evidence>
<dbReference type="EC" id="2.7.7.2" evidence="5"/>
<dbReference type="PANTHER" id="PTHR22749:SF6">
    <property type="entry name" value="RIBOFLAVIN KINASE"/>
    <property type="match status" value="1"/>
</dbReference>
<comment type="pathway">
    <text evidence="2">Cofactor biosynthesis; FMN biosynthesis; FMN from riboflavin (ATP route): step 1/1.</text>
</comment>
<evidence type="ECO:0000256" key="4">
    <source>
        <dbReference type="ARBA" id="ARBA00012105"/>
    </source>
</evidence>
<keyword evidence="10 17" id="KW-0548">Nucleotidyltransferase</keyword>
<evidence type="ECO:0000256" key="14">
    <source>
        <dbReference type="ARBA" id="ARBA00022840"/>
    </source>
</evidence>
<keyword evidence="8" id="KW-0288">FMN</keyword>
<accession>A0A1W1C0B4</accession>
<evidence type="ECO:0000259" key="16">
    <source>
        <dbReference type="SMART" id="SM00904"/>
    </source>
</evidence>
<dbReference type="InterPro" id="IPR023468">
    <property type="entry name" value="Riboflavin_kinase"/>
</dbReference>
<dbReference type="NCBIfam" id="TIGR00083">
    <property type="entry name" value="ribF"/>
    <property type="match status" value="1"/>
</dbReference>
<evidence type="ECO:0000256" key="5">
    <source>
        <dbReference type="ARBA" id="ARBA00012393"/>
    </source>
</evidence>
<evidence type="ECO:0000256" key="9">
    <source>
        <dbReference type="ARBA" id="ARBA00022679"/>
    </source>
</evidence>
<proteinExistence type="inferred from homology"/>
<keyword evidence="11" id="KW-0547">Nucleotide-binding</keyword>
<dbReference type="GO" id="GO:0003919">
    <property type="term" value="F:FMN adenylyltransferase activity"/>
    <property type="evidence" value="ECO:0007669"/>
    <property type="project" value="UniProtKB-EC"/>
</dbReference>
<dbReference type="Gene3D" id="3.40.50.620">
    <property type="entry name" value="HUPs"/>
    <property type="match status" value="1"/>
</dbReference>
<name>A0A1W1C0B4_9ZZZZ</name>
<evidence type="ECO:0000256" key="8">
    <source>
        <dbReference type="ARBA" id="ARBA00022643"/>
    </source>
</evidence>
<dbReference type="Pfam" id="PF06574">
    <property type="entry name" value="FAD_syn"/>
    <property type="match status" value="1"/>
</dbReference>
<dbReference type="InterPro" id="IPR002606">
    <property type="entry name" value="Riboflavin_kinase_bac"/>
</dbReference>
<dbReference type="SUPFAM" id="SSF82114">
    <property type="entry name" value="Riboflavin kinase-like"/>
    <property type="match status" value="1"/>
</dbReference>
<dbReference type="EMBL" id="FPHL01000018">
    <property type="protein sequence ID" value="SFV59151.1"/>
    <property type="molecule type" value="Genomic_DNA"/>
</dbReference>
<comment type="similarity">
    <text evidence="3">Belongs to the RibF family.</text>
</comment>
<keyword evidence="14" id="KW-0067">ATP-binding</keyword>
<dbReference type="InterPro" id="IPR015864">
    <property type="entry name" value="FAD_synthase"/>
</dbReference>
<dbReference type="InterPro" id="IPR014729">
    <property type="entry name" value="Rossmann-like_a/b/a_fold"/>
</dbReference>
<evidence type="ECO:0000313" key="17">
    <source>
        <dbReference type="EMBL" id="SFV59151.1"/>
    </source>
</evidence>
<dbReference type="Gene3D" id="2.40.30.30">
    <property type="entry name" value="Riboflavin kinase-like"/>
    <property type="match status" value="1"/>
</dbReference>
<dbReference type="SMART" id="SM00904">
    <property type="entry name" value="Flavokinase"/>
    <property type="match status" value="1"/>
</dbReference>
<dbReference type="PANTHER" id="PTHR22749">
    <property type="entry name" value="RIBOFLAVIN KINASE/FMN ADENYLYLTRANSFERASE"/>
    <property type="match status" value="1"/>
</dbReference>
<dbReference type="GO" id="GO:0008531">
    <property type="term" value="F:riboflavin kinase activity"/>
    <property type="evidence" value="ECO:0007669"/>
    <property type="project" value="UniProtKB-EC"/>
</dbReference>
<keyword evidence="12 17" id="KW-0418">Kinase</keyword>
<evidence type="ECO:0000256" key="11">
    <source>
        <dbReference type="ARBA" id="ARBA00022741"/>
    </source>
</evidence>
<dbReference type="UniPathway" id="UPA00277">
    <property type="reaction ID" value="UER00407"/>
</dbReference>
<evidence type="ECO:0000256" key="6">
    <source>
        <dbReference type="ARBA" id="ARBA00018483"/>
    </source>
</evidence>
<dbReference type="PIRSF" id="PIRSF004491">
    <property type="entry name" value="FAD_Synth"/>
    <property type="match status" value="1"/>
</dbReference>
<evidence type="ECO:0000256" key="3">
    <source>
        <dbReference type="ARBA" id="ARBA00010214"/>
    </source>
</evidence>
<organism evidence="17">
    <name type="scientific">hydrothermal vent metagenome</name>
    <dbReference type="NCBI Taxonomy" id="652676"/>
    <lineage>
        <taxon>unclassified sequences</taxon>
        <taxon>metagenomes</taxon>
        <taxon>ecological metagenomes</taxon>
    </lineage>
</organism>
<sequence length="275" mass="31254">MKIQNNIRSIAIGSFDGMHAAHQKLIEQVDALVIIERNTGYLTPGYKRALYTEKMCCFYYFEKIKTYTPSEFVARLQEDFPLLERIVVGYDFAFGKNKTGTPETLSELFGKEVIVVDEISFEGIPIHSRTIKAYLREGNIVMANRLLGRDYSIEGNVISGQGLGKKALVPTLNLKIFYYQLPMEGVYATRSKIGTKWFPSVSFLGHRVTTDGSFAVETHILDETIETAEGEVQVEFMDLIRKNKKFDSLQALKMQIKADIAQTRKILLSRNYPNP</sequence>
<evidence type="ECO:0000256" key="13">
    <source>
        <dbReference type="ARBA" id="ARBA00022827"/>
    </source>
</evidence>
<dbReference type="GO" id="GO:0005524">
    <property type="term" value="F:ATP binding"/>
    <property type="evidence" value="ECO:0007669"/>
    <property type="project" value="UniProtKB-KW"/>
</dbReference>
<dbReference type="GO" id="GO:0009398">
    <property type="term" value="P:FMN biosynthetic process"/>
    <property type="evidence" value="ECO:0007669"/>
    <property type="project" value="UniProtKB-UniPathway"/>
</dbReference>
<keyword evidence="15" id="KW-0511">Multifunctional enzyme</keyword>
<evidence type="ECO:0000256" key="1">
    <source>
        <dbReference type="ARBA" id="ARBA00004726"/>
    </source>
</evidence>
<dbReference type="InterPro" id="IPR015865">
    <property type="entry name" value="Riboflavin_kinase_bac/euk"/>
</dbReference>
<comment type="pathway">
    <text evidence="1">Cofactor biosynthesis; FAD biosynthesis; FAD from FMN: step 1/1.</text>
</comment>
<dbReference type="InterPro" id="IPR023465">
    <property type="entry name" value="Riboflavin_kinase_dom_sf"/>
</dbReference>
<dbReference type="SUPFAM" id="SSF52374">
    <property type="entry name" value="Nucleotidylyl transferase"/>
    <property type="match status" value="1"/>
</dbReference>
<dbReference type="GO" id="GO:0006747">
    <property type="term" value="P:FAD biosynthetic process"/>
    <property type="evidence" value="ECO:0007669"/>
    <property type="project" value="UniProtKB-UniPathway"/>
</dbReference>
<dbReference type="UniPathway" id="UPA00276">
    <property type="reaction ID" value="UER00406"/>
</dbReference>
<feature type="domain" description="Riboflavin kinase" evidence="16">
    <location>
        <begin position="146"/>
        <end position="268"/>
    </location>
</feature>
<dbReference type="AlphaFoldDB" id="A0A1W1C0B4"/>
<keyword evidence="13" id="KW-0274">FAD</keyword>
<evidence type="ECO:0000256" key="2">
    <source>
        <dbReference type="ARBA" id="ARBA00005201"/>
    </source>
</evidence>
<keyword evidence="9 17" id="KW-0808">Transferase</keyword>
<dbReference type="Pfam" id="PF01687">
    <property type="entry name" value="Flavokinase"/>
    <property type="match status" value="1"/>
</dbReference>
<gene>
    <name evidence="17" type="ORF">MNB_SV-10-555</name>
</gene>
<reference evidence="17" key="1">
    <citation type="submission" date="2016-10" db="EMBL/GenBank/DDBJ databases">
        <authorList>
            <person name="de Groot N.N."/>
        </authorList>
    </citation>
    <scope>NUCLEOTIDE SEQUENCE</scope>
</reference>